<keyword evidence="2" id="KW-1185">Reference proteome</keyword>
<reference evidence="1 2" key="1">
    <citation type="submission" date="2020-09" db="EMBL/GenBank/DDBJ databases">
        <title>De no assembly of potato wild relative species, Solanum commersonii.</title>
        <authorList>
            <person name="Cho K."/>
        </authorList>
    </citation>
    <scope>NUCLEOTIDE SEQUENCE [LARGE SCALE GENOMIC DNA]</scope>
    <source>
        <strain evidence="1">LZ3.2</strain>
        <tissue evidence="1">Leaf</tissue>
    </source>
</reference>
<evidence type="ECO:0000313" key="2">
    <source>
        <dbReference type="Proteomes" id="UP000824120"/>
    </source>
</evidence>
<accession>A0A9J5W6D8</accession>
<dbReference type="EMBL" id="JACXVP010000012">
    <property type="protein sequence ID" value="KAG5571179.1"/>
    <property type="molecule type" value="Genomic_DNA"/>
</dbReference>
<protein>
    <submittedName>
        <fullName evidence="1">Uncharacterized protein</fullName>
    </submittedName>
</protein>
<name>A0A9J5W6D8_SOLCO</name>
<proteinExistence type="predicted"/>
<dbReference type="Proteomes" id="UP000824120">
    <property type="component" value="Chromosome 12"/>
</dbReference>
<dbReference type="AlphaFoldDB" id="A0A9J5W6D8"/>
<evidence type="ECO:0000313" key="1">
    <source>
        <dbReference type="EMBL" id="KAG5571179.1"/>
    </source>
</evidence>
<gene>
    <name evidence="1" type="ORF">H5410_060945</name>
</gene>
<organism evidence="1 2">
    <name type="scientific">Solanum commersonii</name>
    <name type="common">Commerson's wild potato</name>
    <name type="synonym">Commerson's nightshade</name>
    <dbReference type="NCBI Taxonomy" id="4109"/>
    <lineage>
        <taxon>Eukaryota</taxon>
        <taxon>Viridiplantae</taxon>
        <taxon>Streptophyta</taxon>
        <taxon>Embryophyta</taxon>
        <taxon>Tracheophyta</taxon>
        <taxon>Spermatophyta</taxon>
        <taxon>Magnoliopsida</taxon>
        <taxon>eudicotyledons</taxon>
        <taxon>Gunneridae</taxon>
        <taxon>Pentapetalae</taxon>
        <taxon>asterids</taxon>
        <taxon>lamiids</taxon>
        <taxon>Solanales</taxon>
        <taxon>Solanaceae</taxon>
        <taxon>Solanoideae</taxon>
        <taxon>Solaneae</taxon>
        <taxon>Solanum</taxon>
    </lineage>
</organism>
<sequence>MKAECQGETVRNLLNGRGVVSYGINVHCLAVGRIDMVQNHFIVMVTRLKCNDRMGTSHQNIVSCHNVGPVGRKHVRYLLGVGKTLLCFCTARLNFSTSLLPGEGALGCLDFGASFV</sequence>
<comment type="caution">
    <text evidence="1">The sequence shown here is derived from an EMBL/GenBank/DDBJ whole genome shotgun (WGS) entry which is preliminary data.</text>
</comment>